<sequence length="112" mass="12226">MSDRAKKIAALRDIADLCEASPDLPVPDVADYCVLSGTDIDGRAEIGRIAEALRAAGRSVRVSERDQHCAEARADEYRAFYVLRRSMAKHEAQSSYQDVIVVDDGAVFPEAA</sequence>
<dbReference type="RefSeq" id="WP_344312281.1">
    <property type="nucleotide sequence ID" value="NZ_BAAANY010000017.1"/>
</dbReference>
<dbReference type="EMBL" id="BAAANY010000017">
    <property type="protein sequence ID" value="GAA1690143.1"/>
    <property type="molecule type" value="Genomic_DNA"/>
</dbReference>
<proteinExistence type="predicted"/>
<comment type="caution">
    <text evidence="1">The sequence shown here is derived from an EMBL/GenBank/DDBJ whole genome shotgun (WGS) entry which is preliminary data.</text>
</comment>
<gene>
    <name evidence="1" type="ORF">GCM10009765_44400</name>
</gene>
<organism evidence="1 2">
    <name type="scientific">Fodinicola feengrottensis</name>
    <dbReference type="NCBI Taxonomy" id="435914"/>
    <lineage>
        <taxon>Bacteria</taxon>
        <taxon>Bacillati</taxon>
        <taxon>Actinomycetota</taxon>
        <taxon>Actinomycetes</taxon>
        <taxon>Mycobacteriales</taxon>
        <taxon>Fodinicola</taxon>
    </lineage>
</organism>
<protein>
    <recommendedName>
        <fullName evidence="3">NYN domain-containing protein</fullName>
    </recommendedName>
</protein>
<evidence type="ECO:0000313" key="2">
    <source>
        <dbReference type="Proteomes" id="UP001500618"/>
    </source>
</evidence>
<dbReference type="Proteomes" id="UP001500618">
    <property type="component" value="Unassembled WGS sequence"/>
</dbReference>
<name>A0ABN2HM52_9ACTN</name>
<reference evidence="1 2" key="1">
    <citation type="journal article" date="2019" name="Int. J. Syst. Evol. Microbiol.">
        <title>The Global Catalogue of Microorganisms (GCM) 10K type strain sequencing project: providing services to taxonomists for standard genome sequencing and annotation.</title>
        <authorList>
            <consortium name="The Broad Institute Genomics Platform"/>
            <consortium name="The Broad Institute Genome Sequencing Center for Infectious Disease"/>
            <person name="Wu L."/>
            <person name="Ma J."/>
        </authorList>
    </citation>
    <scope>NUCLEOTIDE SEQUENCE [LARGE SCALE GENOMIC DNA]</scope>
    <source>
        <strain evidence="1 2">JCM 14718</strain>
    </source>
</reference>
<evidence type="ECO:0000313" key="1">
    <source>
        <dbReference type="EMBL" id="GAA1690143.1"/>
    </source>
</evidence>
<accession>A0ABN2HM52</accession>
<evidence type="ECO:0008006" key="3">
    <source>
        <dbReference type="Google" id="ProtNLM"/>
    </source>
</evidence>
<keyword evidence="2" id="KW-1185">Reference proteome</keyword>